<evidence type="ECO:0000256" key="1">
    <source>
        <dbReference type="SAM" id="Coils"/>
    </source>
</evidence>
<dbReference type="STRING" id="1122124.GCA_000423165_00031"/>
<keyword evidence="1" id="KW-0175">Coiled coil</keyword>
<keyword evidence="3" id="KW-1185">Reference proteome</keyword>
<feature type="coiled-coil region" evidence="1">
    <location>
        <begin position="290"/>
        <end position="317"/>
    </location>
</feature>
<name>A0A432ZAR5_9GAMM</name>
<evidence type="ECO:0000313" key="2">
    <source>
        <dbReference type="EMBL" id="RUO75053.1"/>
    </source>
</evidence>
<dbReference type="EMBL" id="PIQE01000001">
    <property type="protein sequence ID" value="RUO75053.1"/>
    <property type="molecule type" value="Genomic_DNA"/>
</dbReference>
<proteinExistence type="predicted"/>
<organism evidence="2 3">
    <name type="scientific">Pseudidiomarina sediminum</name>
    <dbReference type="NCBI Taxonomy" id="431675"/>
    <lineage>
        <taxon>Bacteria</taxon>
        <taxon>Pseudomonadati</taxon>
        <taxon>Pseudomonadota</taxon>
        <taxon>Gammaproteobacteria</taxon>
        <taxon>Alteromonadales</taxon>
        <taxon>Idiomarinaceae</taxon>
        <taxon>Pseudidiomarina</taxon>
    </lineage>
</organism>
<dbReference type="Proteomes" id="UP000287022">
    <property type="component" value="Unassembled WGS sequence"/>
</dbReference>
<comment type="caution">
    <text evidence="2">The sequence shown here is derived from an EMBL/GenBank/DDBJ whole genome shotgun (WGS) entry which is preliminary data.</text>
</comment>
<gene>
    <name evidence="2" type="ORF">CWI80_06925</name>
</gene>
<reference evidence="3" key="1">
    <citation type="journal article" date="2018" name="Front. Microbiol.">
        <title>Genome-Based Analysis Reveals the Taxonomy and Diversity of the Family Idiomarinaceae.</title>
        <authorList>
            <person name="Liu Y."/>
            <person name="Lai Q."/>
            <person name="Shao Z."/>
        </authorList>
    </citation>
    <scope>NUCLEOTIDE SEQUENCE [LARGE SCALE GENOMIC DNA]</scope>
    <source>
        <strain evidence="3">c121</strain>
    </source>
</reference>
<sequence>MKKFFVLLFVIVVVVGSYSYYVHQPQENTDVAVEEVTTEVVAPAPTSPSQPSQNIVATPEEVPVEASVEVTEATTTNNDADLSLQELLAKYRDMPVDELGFALLSNPELNGRQAELLLAMAEQGIIGVNDNLLGDMSVMSLAMVTGEMSYDQFEQFLQLGAYVANDESWQIAVGVQNNRRIIERWYNEARIGPESHEQLLRSAIITGSTELHDYIANDKQALLDNYQLASDELDMLTQSLSQFGQFAGEVAEQIASHENPAEQMFMQQNMEKALRLHINQATLLVDYFERRGESEKADEMRAQIEALKAQLEQLLSQND</sequence>
<evidence type="ECO:0000313" key="3">
    <source>
        <dbReference type="Proteomes" id="UP000287022"/>
    </source>
</evidence>
<dbReference type="AlphaFoldDB" id="A0A432ZAR5"/>
<accession>A0A432ZAR5</accession>
<dbReference type="RefSeq" id="WP_026861133.1">
    <property type="nucleotide sequence ID" value="NZ_PIQE01000001.1"/>
</dbReference>
<protein>
    <submittedName>
        <fullName evidence="2">Uncharacterized protein</fullName>
    </submittedName>
</protein>